<dbReference type="Gene3D" id="2.40.110.10">
    <property type="entry name" value="Butyryl-CoA Dehydrogenase, subunit A, domain 2"/>
    <property type="match status" value="1"/>
</dbReference>
<organism evidence="8 9">
    <name type="scientific">Gonium pectorale</name>
    <name type="common">Green alga</name>
    <dbReference type="NCBI Taxonomy" id="33097"/>
    <lineage>
        <taxon>Eukaryota</taxon>
        <taxon>Viridiplantae</taxon>
        <taxon>Chlorophyta</taxon>
        <taxon>core chlorophytes</taxon>
        <taxon>Chlorophyceae</taxon>
        <taxon>CS clade</taxon>
        <taxon>Chlamydomonadales</taxon>
        <taxon>Volvocaceae</taxon>
        <taxon>Gonium</taxon>
    </lineage>
</organism>
<evidence type="ECO:0008006" key="10">
    <source>
        <dbReference type="Google" id="ProtNLM"/>
    </source>
</evidence>
<reference evidence="9" key="1">
    <citation type="journal article" date="2016" name="Nat. Commun.">
        <title>The Gonium pectorale genome demonstrates co-option of cell cycle regulation during the evolution of multicellularity.</title>
        <authorList>
            <person name="Hanschen E.R."/>
            <person name="Marriage T.N."/>
            <person name="Ferris P.J."/>
            <person name="Hamaji T."/>
            <person name="Toyoda A."/>
            <person name="Fujiyama A."/>
            <person name="Neme R."/>
            <person name="Noguchi H."/>
            <person name="Minakuchi Y."/>
            <person name="Suzuki M."/>
            <person name="Kawai-Toyooka H."/>
            <person name="Smith D.R."/>
            <person name="Sparks H."/>
            <person name="Anderson J."/>
            <person name="Bakaric R."/>
            <person name="Luria V."/>
            <person name="Karger A."/>
            <person name="Kirschner M.W."/>
            <person name="Durand P.M."/>
            <person name="Michod R.E."/>
            <person name="Nozaki H."/>
            <person name="Olson B.J."/>
        </authorList>
    </citation>
    <scope>NUCLEOTIDE SEQUENCE [LARGE SCALE GENOMIC DNA]</scope>
    <source>
        <strain evidence="9">NIES-2863</strain>
    </source>
</reference>
<dbReference type="AlphaFoldDB" id="A0A150GGJ6"/>
<dbReference type="InterPro" id="IPR037069">
    <property type="entry name" value="AcylCoA_DH/ox_N_sf"/>
</dbReference>
<dbReference type="STRING" id="33097.A0A150GGJ6"/>
<dbReference type="InterPro" id="IPR036250">
    <property type="entry name" value="AcylCo_DH-like_C"/>
</dbReference>
<evidence type="ECO:0000256" key="5">
    <source>
        <dbReference type="SAM" id="MobiDB-lite"/>
    </source>
</evidence>
<dbReference type="EMBL" id="LSYV01000025">
    <property type="protein sequence ID" value="KXZ48903.1"/>
    <property type="molecule type" value="Genomic_DNA"/>
</dbReference>
<evidence type="ECO:0000256" key="3">
    <source>
        <dbReference type="ARBA" id="ARBA00022630"/>
    </source>
</evidence>
<dbReference type="Gene3D" id="1.10.540.10">
    <property type="entry name" value="Acyl-CoA dehydrogenase/oxidase, N-terminal domain"/>
    <property type="match status" value="1"/>
</dbReference>
<protein>
    <recommendedName>
        <fullName evidence="10">Acyl-CoA dehydrogenase/oxidase C-terminal domain-containing protein</fullName>
    </recommendedName>
</protein>
<dbReference type="PANTHER" id="PTHR43831:SF1">
    <property type="entry name" value="ISOBUTYRYL-COA DEHYDROGENASE, MITOCHONDRIAL"/>
    <property type="match status" value="1"/>
</dbReference>
<keyword evidence="3" id="KW-0285">Flavoprotein</keyword>
<evidence type="ECO:0000313" key="8">
    <source>
        <dbReference type="EMBL" id="KXZ48903.1"/>
    </source>
</evidence>
<comment type="caution">
    <text evidence="8">The sequence shown here is derived from an EMBL/GenBank/DDBJ whole genome shotgun (WGS) entry which is preliminary data.</text>
</comment>
<dbReference type="OrthoDB" id="550830at2759"/>
<accession>A0A150GGJ6</accession>
<feature type="compositionally biased region" description="Basic and acidic residues" evidence="5">
    <location>
        <begin position="73"/>
        <end position="83"/>
    </location>
</feature>
<dbReference type="InterPro" id="IPR013786">
    <property type="entry name" value="AcylCoA_DH/ox_N"/>
</dbReference>
<feature type="domain" description="Acyl-CoA dehydrogenase/oxidase C-terminal" evidence="6">
    <location>
        <begin position="545"/>
        <end position="672"/>
    </location>
</feature>
<keyword evidence="4" id="KW-0274">FAD</keyword>
<feature type="region of interest" description="Disordered" evidence="5">
    <location>
        <begin position="65"/>
        <end position="108"/>
    </location>
</feature>
<feature type="region of interest" description="Disordered" evidence="5">
    <location>
        <begin position="238"/>
        <end position="266"/>
    </location>
</feature>
<evidence type="ECO:0000259" key="7">
    <source>
        <dbReference type="Pfam" id="PF02771"/>
    </source>
</evidence>
<comment type="similarity">
    <text evidence="2">Belongs to the acyl-CoA dehydrogenase family.</text>
</comment>
<evidence type="ECO:0000256" key="4">
    <source>
        <dbReference type="ARBA" id="ARBA00022827"/>
    </source>
</evidence>
<dbReference type="InterPro" id="IPR046373">
    <property type="entry name" value="Acyl-CoA_Oxase/DH_mid-dom_sf"/>
</dbReference>
<evidence type="ECO:0000313" key="9">
    <source>
        <dbReference type="Proteomes" id="UP000075714"/>
    </source>
</evidence>
<dbReference type="Pfam" id="PF00441">
    <property type="entry name" value="Acyl-CoA_dh_1"/>
    <property type="match status" value="1"/>
</dbReference>
<feature type="compositionally biased region" description="Gly residues" evidence="5">
    <location>
        <begin position="191"/>
        <end position="207"/>
    </location>
</feature>
<feature type="compositionally biased region" description="Low complexity" evidence="5">
    <location>
        <begin position="99"/>
        <end position="108"/>
    </location>
</feature>
<feature type="region of interest" description="Disordered" evidence="5">
    <location>
        <begin position="188"/>
        <end position="211"/>
    </location>
</feature>
<dbReference type="InterPro" id="IPR009100">
    <property type="entry name" value="AcylCoA_DH/oxidase_NM_dom_sf"/>
</dbReference>
<dbReference type="Proteomes" id="UP000075714">
    <property type="component" value="Unassembled WGS sequence"/>
</dbReference>
<feature type="domain" description="Acyl-CoA dehydrogenase/oxidase N-terminal" evidence="7">
    <location>
        <begin position="298"/>
        <end position="390"/>
    </location>
</feature>
<evidence type="ECO:0000256" key="1">
    <source>
        <dbReference type="ARBA" id="ARBA00001974"/>
    </source>
</evidence>
<keyword evidence="9" id="KW-1185">Reference proteome</keyword>
<evidence type="ECO:0000259" key="6">
    <source>
        <dbReference type="Pfam" id="PF00441"/>
    </source>
</evidence>
<dbReference type="PANTHER" id="PTHR43831">
    <property type="entry name" value="ISOBUTYRYL-COA DEHYDROGENASE"/>
    <property type="match status" value="1"/>
</dbReference>
<dbReference type="InterPro" id="IPR052547">
    <property type="entry name" value="Mito_Isobutyryl-CoADH"/>
</dbReference>
<dbReference type="Gene3D" id="1.20.140.10">
    <property type="entry name" value="Butyryl-CoA Dehydrogenase, subunit A, domain 3"/>
    <property type="match status" value="1"/>
</dbReference>
<dbReference type="GO" id="GO:0016627">
    <property type="term" value="F:oxidoreductase activity, acting on the CH-CH group of donors"/>
    <property type="evidence" value="ECO:0007669"/>
    <property type="project" value="InterPro"/>
</dbReference>
<dbReference type="InterPro" id="IPR009075">
    <property type="entry name" value="AcylCo_DH/oxidase_C"/>
</dbReference>
<feature type="compositionally biased region" description="Acidic residues" evidence="5">
    <location>
        <begin position="154"/>
        <end position="169"/>
    </location>
</feature>
<dbReference type="SUPFAM" id="SSF56645">
    <property type="entry name" value="Acyl-CoA dehydrogenase NM domain-like"/>
    <property type="match status" value="1"/>
</dbReference>
<gene>
    <name evidence="8" type="ORF">GPECTOR_24g192</name>
</gene>
<dbReference type="Pfam" id="PF02771">
    <property type="entry name" value="Acyl-CoA_dh_N"/>
    <property type="match status" value="1"/>
</dbReference>
<name>A0A150GGJ6_GONPE</name>
<feature type="region of interest" description="Disordered" evidence="5">
    <location>
        <begin position="127"/>
        <end position="173"/>
    </location>
</feature>
<feature type="compositionally biased region" description="Gly residues" evidence="5">
    <location>
        <begin position="246"/>
        <end position="266"/>
    </location>
</feature>
<sequence>MAGAAPSDSSPAVARGLVVRSKSFHQAFLDAKAGLAPAAAVDDAGSLEVAFPLLVRQALQRAFPTRPAAADSGTRDQAQKQDQEQDAAPAGGSPGGAGSATASGSKGRFMGAASRLRLAAAQAAGAADQARADTGPVARSGGAAGAGRRQGQREEEDPGEEEEGADGPEPDPASLEMVRQMRAVYDSGCALDGGDGGGKGDGDGGGDPQSALIKDALRDKLGGDDKDAIKDGMKNLLAKHAPDLGPSGGGGGGGGGDAASDGGAGGGKPAGRLFSVIQAAANDKVSGKEPWLPHGLSPRQAELRAEALALALRHVLPHSQRWHERRALPRSFLTAAARSGMCGMLAPLLAGGRGWSHADAAAAVEPVGGADLNVAAALAWQNAVTALVGRFAPLALRLPLTAALSSGACVGTLAASEPTAPWGRPERTASFGVQYKDTSGDYWVLSGLKDEVPLGGAADLVLLAARTSPDKAADSLSLFLLPKGYPGAFWLGAPPDTLGARSHTRRGLLLAGCLVRDEMRMAAGAVLPALQLAGEYTRGLQCEFRLLLASSAVGAAASALTLAQGWLADPARRHFSQPLIGYQGLQHRLAKLAGRVEAARLLVQSAAAALDAHDPSGFAHVAMAKRRAIAAALEALDDVRPLFGAASSHAAYPLERVRRDLLAYRLLGGDDQDCGQLVWSRVISRRKAAEAATEDGDGGEGGGLGD</sequence>
<evidence type="ECO:0000256" key="2">
    <source>
        <dbReference type="ARBA" id="ARBA00009347"/>
    </source>
</evidence>
<dbReference type="SUPFAM" id="SSF47203">
    <property type="entry name" value="Acyl-CoA dehydrogenase C-terminal domain-like"/>
    <property type="match status" value="1"/>
</dbReference>
<dbReference type="GO" id="GO:0050660">
    <property type="term" value="F:flavin adenine dinucleotide binding"/>
    <property type="evidence" value="ECO:0007669"/>
    <property type="project" value="InterPro"/>
</dbReference>
<comment type="cofactor">
    <cofactor evidence="1">
        <name>FAD</name>
        <dbReference type="ChEBI" id="CHEBI:57692"/>
    </cofactor>
</comment>
<proteinExistence type="inferred from homology"/>